<dbReference type="InterPro" id="IPR020538">
    <property type="entry name" value="Hydgase_Ni_incorp_HypA/HybF_CS"/>
</dbReference>
<comment type="caution">
    <text evidence="6">The sequence shown here is derived from an EMBL/GenBank/DDBJ whole genome shotgun (WGS) entry which is preliminary data.</text>
</comment>
<evidence type="ECO:0000313" key="7">
    <source>
        <dbReference type="Proteomes" id="UP000469325"/>
    </source>
</evidence>
<evidence type="ECO:0000256" key="5">
    <source>
        <dbReference type="HAMAP-Rule" id="MF_00213"/>
    </source>
</evidence>
<dbReference type="AlphaFoldDB" id="A0A6N7XN21"/>
<dbReference type="EMBL" id="VUNC01000002">
    <property type="protein sequence ID" value="MST72344.1"/>
    <property type="molecule type" value="Genomic_DNA"/>
</dbReference>
<feature type="binding site" evidence="5">
    <location>
        <position position="77"/>
    </location>
    <ligand>
        <name>Zn(2+)</name>
        <dbReference type="ChEBI" id="CHEBI:29105"/>
    </ligand>
</feature>
<dbReference type="PANTHER" id="PTHR34535">
    <property type="entry name" value="HYDROGENASE MATURATION FACTOR HYPA"/>
    <property type="match status" value="1"/>
</dbReference>
<feature type="binding site" evidence="5">
    <location>
        <position position="90"/>
    </location>
    <ligand>
        <name>Zn(2+)</name>
        <dbReference type="ChEBI" id="CHEBI:29105"/>
    </ligand>
</feature>
<dbReference type="GO" id="GO:0008270">
    <property type="term" value="F:zinc ion binding"/>
    <property type="evidence" value="ECO:0007669"/>
    <property type="project" value="UniProtKB-UniRule"/>
</dbReference>
<name>A0A6N7XN21_9ACTN</name>
<keyword evidence="7" id="KW-1185">Reference proteome</keyword>
<evidence type="ECO:0000313" key="6">
    <source>
        <dbReference type="EMBL" id="MST72344.1"/>
    </source>
</evidence>
<dbReference type="PANTHER" id="PTHR34535:SF3">
    <property type="entry name" value="HYDROGENASE MATURATION FACTOR HYPA"/>
    <property type="match status" value="1"/>
</dbReference>
<dbReference type="RefSeq" id="WP_154434314.1">
    <property type="nucleotide sequence ID" value="NZ_VUNC01000002.1"/>
</dbReference>
<dbReference type="GO" id="GO:0016151">
    <property type="term" value="F:nickel cation binding"/>
    <property type="evidence" value="ECO:0007669"/>
    <property type="project" value="UniProtKB-UniRule"/>
</dbReference>
<feature type="binding site" evidence="5">
    <location>
        <position position="74"/>
    </location>
    <ligand>
        <name>Zn(2+)</name>
        <dbReference type="ChEBI" id="CHEBI:29105"/>
    </ligand>
</feature>
<evidence type="ECO:0000256" key="1">
    <source>
        <dbReference type="ARBA" id="ARBA00010748"/>
    </source>
</evidence>
<keyword evidence="2 5" id="KW-0533">Nickel</keyword>
<accession>A0A6N7XN21</accession>
<dbReference type="Pfam" id="PF01155">
    <property type="entry name" value="HypA"/>
    <property type="match status" value="1"/>
</dbReference>
<dbReference type="PIRSF" id="PIRSF004761">
    <property type="entry name" value="Hydrgn_mat_HypA"/>
    <property type="match status" value="1"/>
</dbReference>
<organism evidence="6 7">
    <name type="scientific">Olsenella porci</name>
    <dbReference type="NCBI Taxonomy" id="2652279"/>
    <lineage>
        <taxon>Bacteria</taxon>
        <taxon>Bacillati</taxon>
        <taxon>Actinomycetota</taxon>
        <taxon>Coriobacteriia</taxon>
        <taxon>Coriobacteriales</taxon>
        <taxon>Atopobiaceae</taxon>
        <taxon>Olsenella</taxon>
    </lineage>
</organism>
<dbReference type="InterPro" id="IPR000688">
    <property type="entry name" value="HypA/HybF"/>
</dbReference>
<dbReference type="Proteomes" id="UP000469325">
    <property type="component" value="Unassembled WGS sequence"/>
</dbReference>
<proteinExistence type="inferred from homology"/>
<gene>
    <name evidence="5" type="primary">hypA</name>
    <name evidence="6" type="ORF">FYJ68_04375</name>
</gene>
<feature type="binding site" evidence="5">
    <location>
        <position position="93"/>
    </location>
    <ligand>
        <name>Zn(2+)</name>
        <dbReference type="ChEBI" id="CHEBI:29105"/>
    </ligand>
</feature>
<keyword evidence="3 5" id="KW-0479">Metal-binding</keyword>
<feature type="binding site" evidence="5">
    <location>
        <position position="2"/>
    </location>
    <ligand>
        <name>Ni(2+)</name>
        <dbReference type="ChEBI" id="CHEBI:49786"/>
    </ligand>
</feature>
<dbReference type="GO" id="GO:0051604">
    <property type="term" value="P:protein maturation"/>
    <property type="evidence" value="ECO:0007669"/>
    <property type="project" value="InterPro"/>
</dbReference>
<evidence type="ECO:0000256" key="4">
    <source>
        <dbReference type="ARBA" id="ARBA00022833"/>
    </source>
</evidence>
<dbReference type="HAMAP" id="MF_00213">
    <property type="entry name" value="HypA_HybF"/>
    <property type="match status" value="1"/>
</dbReference>
<protein>
    <recommendedName>
        <fullName evidence="5">Hydrogenase maturation factor HypA</fullName>
    </recommendedName>
</protein>
<evidence type="ECO:0000256" key="3">
    <source>
        <dbReference type="ARBA" id="ARBA00022723"/>
    </source>
</evidence>
<evidence type="ECO:0000256" key="2">
    <source>
        <dbReference type="ARBA" id="ARBA00022596"/>
    </source>
</evidence>
<reference evidence="6 7" key="1">
    <citation type="submission" date="2019-08" db="EMBL/GenBank/DDBJ databases">
        <title>In-depth cultivation of the pig gut microbiome towards novel bacterial diversity and tailored functional studies.</title>
        <authorList>
            <person name="Wylensek D."/>
            <person name="Hitch T.C.A."/>
            <person name="Clavel T."/>
        </authorList>
    </citation>
    <scope>NUCLEOTIDE SEQUENCE [LARGE SCALE GENOMIC DNA]</scope>
    <source>
        <strain evidence="6 7">CA-Schmier-601-WT-1</strain>
    </source>
</reference>
<dbReference type="Gene3D" id="3.30.2320.80">
    <property type="match status" value="1"/>
</dbReference>
<comment type="function">
    <text evidence="5">Involved in the maturation of [NiFe] hydrogenases. Required for nickel insertion into the metal center of the hydrogenase.</text>
</comment>
<sequence>MHELGIVVRVIDMVEQAARENGVSKVVGLDLEVGEVSTVVPDYFRDCFEWAIKRTDYMRECELNLVVVQGTSYCRDCKRTYRTTEYGKSCPYCGGYNTYLVTGRDVTVRDIRVV</sequence>
<keyword evidence="4 5" id="KW-0862">Zinc</keyword>
<dbReference type="PROSITE" id="PS01249">
    <property type="entry name" value="HYPA"/>
    <property type="match status" value="1"/>
</dbReference>
<comment type="similarity">
    <text evidence="1 5">Belongs to the HypA/HybF family.</text>
</comment>